<name>A0ABZ1B4G9_9ACTN</name>
<organism evidence="2 3">
    <name type="scientific">Blastococcus brunescens</name>
    <dbReference type="NCBI Taxonomy" id="1564165"/>
    <lineage>
        <taxon>Bacteria</taxon>
        <taxon>Bacillati</taxon>
        <taxon>Actinomycetota</taxon>
        <taxon>Actinomycetes</taxon>
        <taxon>Geodermatophilales</taxon>
        <taxon>Geodermatophilaceae</taxon>
        <taxon>Blastococcus</taxon>
    </lineage>
</organism>
<proteinExistence type="predicted"/>
<accession>A0ABZ1B4G9</accession>
<protein>
    <submittedName>
        <fullName evidence="2">Uncharacterized protein</fullName>
    </submittedName>
</protein>
<dbReference type="Proteomes" id="UP001324287">
    <property type="component" value="Chromosome"/>
</dbReference>
<evidence type="ECO:0000313" key="3">
    <source>
        <dbReference type="Proteomes" id="UP001324287"/>
    </source>
</evidence>
<evidence type="ECO:0000313" key="2">
    <source>
        <dbReference type="EMBL" id="WRL65690.1"/>
    </source>
</evidence>
<feature type="signal peptide" evidence="1">
    <location>
        <begin position="1"/>
        <end position="18"/>
    </location>
</feature>
<keyword evidence="1" id="KW-0732">Signal</keyword>
<feature type="chain" id="PRO_5046449105" evidence="1">
    <location>
        <begin position="19"/>
        <end position="50"/>
    </location>
</feature>
<dbReference type="EMBL" id="CP141261">
    <property type="protein sequence ID" value="WRL65690.1"/>
    <property type="molecule type" value="Genomic_DNA"/>
</dbReference>
<reference evidence="2 3" key="1">
    <citation type="submission" date="2023-12" db="EMBL/GenBank/DDBJ databases">
        <title>Blastococcus brunescens sp. nov., an actonobacterium isolated from sandstone collected in sahara desert.</title>
        <authorList>
            <person name="Gtari M."/>
            <person name="Ghodhbane F."/>
        </authorList>
    </citation>
    <scope>NUCLEOTIDE SEQUENCE [LARGE SCALE GENOMIC DNA]</scope>
    <source>
        <strain evidence="2 3">BMG 8361</strain>
    </source>
</reference>
<dbReference type="RefSeq" id="WP_324277008.1">
    <property type="nucleotide sequence ID" value="NZ_CP141261.1"/>
</dbReference>
<sequence length="50" mass="5281">MLAAFAAGLGVLALPAVAEQLKAVLDAEGNRPRGWGSCCSPGRSRWWPWG</sequence>
<evidence type="ECO:0000256" key="1">
    <source>
        <dbReference type="SAM" id="SignalP"/>
    </source>
</evidence>
<keyword evidence="3" id="KW-1185">Reference proteome</keyword>
<gene>
    <name evidence="2" type="ORF">U6N30_08965</name>
</gene>